<gene>
    <name evidence="5" type="ORF">HB897_05945</name>
</gene>
<evidence type="ECO:0000259" key="4">
    <source>
        <dbReference type="Pfam" id="PF08280"/>
    </source>
</evidence>
<accession>A0A7X0X1H9</accession>
<evidence type="ECO:0000256" key="1">
    <source>
        <dbReference type="ARBA" id="ARBA00023015"/>
    </source>
</evidence>
<proteinExistence type="predicted"/>
<dbReference type="Pfam" id="PF08280">
    <property type="entry name" value="HTH_Mga"/>
    <property type="match status" value="1"/>
</dbReference>
<evidence type="ECO:0000313" key="5">
    <source>
        <dbReference type="EMBL" id="MBC1485774.1"/>
    </source>
</evidence>
<dbReference type="PANTHER" id="PTHR30185">
    <property type="entry name" value="CRYPTIC BETA-GLUCOSIDE BGL OPERON ANTITERMINATOR"/>
    <property type="match status" value="1"/>
</dbReference>
<keyword evidence="2" id="KW-0804">Transcription</keyword>
<dbReference type="AlphaFoldDB" id="A0A7X0X1H9"/>
<dbReference type="PANTHER" id="PTHR30185:SF18">
    <property type="entry name" value="TRANSCRIPTIONAL REGULATOR MTLR"/>
    <property type="match status" value="1"/>
</dbReference>
<protein>
    <submittedName>
        <fullName evidence="5">DeoR family transcriptional regulator</fullName>
    </submittedName>
</protein>
<name>A0A7X0X1H9_LISSE</name>
<evidence type="ECO:0000256" key="2">
    <source>
        <dbReference type="ARBA" id="ARBA00023163"/>
    </source>
</evidence>
<dbReference type="InterPro" id="IPR007737">
    <property type="entry name" value="Mga_HTH"/>
</dbReference>
<evidence type="ECO:0000313" key="6">
    <source>
        <dbReference type="Proteomes" id="UP000523362"/>
    </source>
</evidence>
<comment type="caution">
    <text evidence="5">The sequence shown here is derived from an EMBL/GenBank/DDBJ whole genome shotgun (WGS) entry which is preliminary data.</text>
</comment>
<dbReference type="Proteomes" id="UP000523362">
    <property type="component" value="Unassembled WGS sequence"/>
</dbReference>
<reference evidence="5 6" key="1">
    <citation type="submission" date="2020-03" db="EMBL/GenBank/DDBJ databases">
        <title>Soil Listeria distribution.</title>
        <authorList>
            <person name="Liao J."/>
            <person name="Wiedmann M."/>
        </authorList>
    </citation>
    <scope>NUCLEOTIDE SEQUENCE [LARGE SCALE GENOMIC DNA]</scope>
    <source>
        <strain evidence="5 6">FSL L7-1560</strain>
    </source>
</reference>
<dbReference type="EMBL" id="JAARRG010000002">
    <property type="protein sequence ID" value="MBC1485774.1"/>
    <property type="molecule type" value="Genomic_DNA"/>
</dbReference>
<keyword evidence="1" id="KW-0805">Transcription regulation</keyword>
<sequence>MLTNYIEKDIKRKSLICDFLLKNKHTHLDEVAEYMGASRVTVRSDIQGLNEELEGLVVIQMKSCQDNLEYQCLLQNGTTERQVLYKLYANSMFLKCLAFLLMNEEAKGFTDFMDQYFISHSHAYRLKHKVEQFLVETDLKLENNRITGKEYRIRYLIALLQAEYGLQIFSLEDNEKRIVDDFMSALNMRINVDSLAHNAEGHEYFRLLISMVFKREIPTSAIILDEQCQKYIESSRFLDMVKESSKETLERELGYDFSYNDYLYLMLIYYSTNFSIVDASMKRVELEQFNTLILKEADLQCLVDLFEAYFGVEVVNHSLFRVALCYFLKKTLFNLQGLIPSNERLLDKKYRPLYLVVKSVLERWNEMSERPTMLIDSHINYLTIHLYPLIYKWDNPVPICIFSFNLINFESCKFQVEQELGRKVVVNETMFNSVEELNYVLKEFATEAIVLCHPQCEMTLKKSVENGIVIPISLGFFDRDLEDVESAIDSLRVTEYEKRLAYLRG</sequence>
<dbReference type="Pfam" id="PF05043">
    <property type="entry name" value="Mga"/>
    <property type="match status" value="1"/>
</dbReference>
<feature type="domain" description="M protein trans-acting positive regulator (MGA) HTH" evidence="4">
    <location>
        <begin position="7"/>
        <end position="65"/>
    </location>
</feature>
<dbReference type="InterPro" id="IPR050661">
    <property type="entry name" value="BglG_antiterminators"/>
</dbReference>
<evidence type="ECO:0000259" key="3">
    <source>
        <dbReference type="Pfam" id="PF05043"/>
    </source>
</evidence>
<organism evidence="5 6">
    <name type="scientific">Listeria seeligeri</name>
    <dbReference type="NCBI Taxonomy" id="1640"/>
    <lineage>
        <taxon>Bacteria</taxon>
        <taxon>Bacillati</taxon>
        <taxon>Bacillota</taxon>
        <taxon>Bacilli</taxon>
        <taxon>Bacillales</taxon>
        <taxon>Listeriaceae</taxon>
        <taxon>Listeria</taxon>
    </lineage>
</organism>
<dbReference type="InterPro" id="IPR013199">
    <property type="entry name" value="HTH_Mga_DNA-bd_dom"/>
</dbReference>
<dbReference type="RefSeq" id="WP_185383519.1">
    <property type="nucleotide sequence ID" value="NZ_JAARRG010000002.1"/>
</dbReference>
<feature type="domain" description="Mga helix-turn-helix" evidence="3">
    <location>
        <begin position="81"/>
        <end position="160"/>
    </location>
</feature>